<gene>
    <name evidence="1" type="primary">LOC115722068</name>
</gene>
<evidence type="ECO:0000313" key="2">
    <source>
        <dbReference type="Proteomes" id="UP000596661"/>
    </source>
</evidence>
<sequence>MPPSDLNFTVTAPFVRRRQQSNDYISESTNDKLVSFFWIQSEKTQEKFMKVLQVGSPIHQNIPSFHHFLHRTPKVNKRVNRIFRDLDAAGELGRRRVSFCGGHWP</sequence>
<dbReference type="Gramene" id="novel_model_6363_5bd9a17a">
    <property type="protein sequence ID" value="cds.novel_model_6363_5bd9a17a"/>
    <property type="gene ID" value="novel_gene_3321_5bd9a17a"/>
</dbReference>
<protein>
    <submittedName>
        <fullName evidence="1">Uncharacterized protein</fullName>
    </submittedName>
</protein>
<dbReference type="AlphaFoldDB" id="A0A803R8I6"/>
<dbReference type="Proteomes" id="UP000596661">
    <property type="component" value="Chromosome 7"/>
</dbReference>
<accession>A0A803R8I6</accession>
<organism evidence="1 2">
    <name type="scientific">Cannabis sativa</name>
    <name type="common">Hemp</name>
    <name type="synonym">Marijuana</name>
    <dbReference type="NCBI Taxonomy" id="3483"/>
    <lineage>
        <taxon>Eukaryota</taxon>
        <taxon>Viridiplantae</taxon>
        <taxon>Streptophyta</taxon>
        <taxon>Embryophyta</taxon>
        <taxon>Tracheophyta</taxon>
        <taxon>Spermatophyta</taxon>
        <taxon>Magnoliopsida</taxon>
        <taxon>eudicotyledons</taxon>
        <taxon>Gunneridae</taxon>
        <taxon>Pentapetalae</taxon>
        <taxon>rosids</taxon>
        <taxon>fabids</taxon>
        <taxon>Rosales</taxon>
        <taxon>Cannabaceae</taxon>
        <taxon>Cannabis</taxon>
    </lineage>
</organism>
<evidence type="ECO:0000313" key="1">
    <source>
        <dbReference type="EnsemblPlants" id="cds.novel_model_6363_5bd9a17a"/>
    </source>
</evidence>
<dbReference type="EMBL" id="UZAU01000655">
    <property type="status" value="NOT_ANNOTATED_CDS"/>
    <property type="molecule type" value="Genomic_DNA"/>
</dbReference>
<dbReference type="EnsemblPlants" id="novel_model_6363_5bd9a17a">
    <property type="protein sequence ID" value="cds.novel_model_6363_5bd9a17a"/>
    <property type="gene ID" value="novel_gene_3321_5bd9a17a"/>
</dbReference>
<reference evidence="1" key="1">
    <citation type="submission" date="2018-11" db="EMBL/GenBank/DDBJ databases">
        <authorList>
            <person name="Grassa J C."/>
        </authorList>
    </citation>
    <scope>NUCLEOTIDE SEQUENCE [LARGE SCALE GENOMIC DNA]</scope>
</reference>
<keyword evidence="2" id="KW-1185">Reference proteome</keyword>
<name>A0A803R8I6_CANSA</name>
<proteinExistence type="predicted"/>
<reference evidence="1" key="2">
    <citation type="submission" date="2021-03" db="UniProtKB">
        <authorList>
            <consortium name="EnsemblPlants"/>
        </authorList>
    </citation>
    <scope>IDENTIFICATION</scope>
</reference>